<feature type="coiled-coil region" evidence="1">
    <location>
        <begin position="37"/>
        <end position="113"/>
    </location>
</feature>
<gene>
    <name evidence="2" type="ORF">Cadr_000010142</name>
</gene>
<dbReference type="Proteomes" id="UP000299084">
    <property type="component" value="Unassembled WGS sequence"/>
</dbReference>
<evidence type="ECO:0000256" key="1">
    <source>
        <dbReference type="SAM" id="Coils"/>
    </source>
</evidence>
<keyword evidence="3" id="KW-1185">Reference proteome</keyword>
<sequence length="500" mass="58308">MPLPFQITFSKDHLEACLLSLGCDVMARERSNFESYSMCYEHLLEHARQKLRQKEQELGIMRRGQSPPESSAGQVAELSHNMIMEITALRAQLTDLEEENLNLKKQIRKEVQEEYEALVQALFVTCLHIKEKLDENQLNLIQKVCELIGEVRTEGIDNMKDLKKKWGSARPEEEMKENAAEQEQLRVLEQNNSSLAALVCKVRSLGHWRLAVQQARFRGQLRRAEEASDQQELCSTRNFKKTVDDAVVWRLVVKLKIRRRNLSLALLCLGCSQEAMQSKKECLSVKLMAEHEVTLFRQQLLALRQALARAQADNARVCRQQENQAQLLKELEHRATQEARHRQQLDLMKSSSMEKLLEDVEQKEQHLQLLTEEAERASKLDQLQQKKIQRELRQMRSRLAQERSVKVDAFQRVKELQSQLNDAERLLDQVNSPGGKDTPTLYLHLLNTKKEMTMSSYPMWQKMSNFQLFKSKRIHPESHSGLIGNIYPFSKFYFYEHLNE</sequence>
<name>A0A5N4DWP8_CAMDR</name>
<feature type="coiled-coil region" evidence="1">
    <location>
        <begin position="318"/>
        <end position="426"/>
    </location>
</feature>
<dbReference type="EMBL" id="JWIN03000008">
    <property type="protein sequence ID" value="KAB1275598.1"/>
    <property type="molecule type" value="Genomic_DNA"/>
</dbReference>
<reference evidence="2 3" key="1">
    <citation type="journal article" date="2019" name="Mol. Ecol. Resour.">
        <title>Improving Illumina assemblies with Hi-C and long reads: an example with the North African dromedary.</title>
        <authorList>
            <person name="Elbers J.P."/>
            <person name="Rogers M.F."/>
            <person name="Perelman P.L."/>
            <person name="Proskuryakova A.A."/>
            <person name="Serdyukova N.A."/>
            <person name="Johnson W.E."/>
            <person name="Horin P."/>
            <person name="Corander J."/>
            <person name="Murphy D."/>
            <person name="Burger P.A."/>
        </authorList>
    </citation>
    <scope>NUCLEOTIDE SEQUENCE [LARGE SCALE GENOMIC DNA]</scope>
    <source>
        <strain evidence="2">Drom800</strain>
        <tissue evidence="2">Blood</tissue>
    </source>
</reference>
<evidence type="ECO:0000313" key="3">
    <source>
        <dbReference type="Proteomes" id="UP000299084"/>
    </source>
</evidence>
<dbReference type="InterPro" id="IPR040401">
    <property type="entry name" value="CCDC162"/>
</dbReference>
<evidence type="ECO:0000313" key="2">
    <source>
        <dbReference type="EMBL" id="KAB1275598.1"/>
    </source>
</evidence>
<accession>A0A5N4DWP8</accession>
<organism evidence="2 3">
    <name type="scientific">Camelus dromedarius</name>
    <name type="common">Dromedary</name>
    <name type="synonym">Arabian camel</name>
    <dbReference type="NCBI Taxonomy" id="9838"/>
    <lineage>
        <taxon>Eukaryota</taxon>
        <taxon>Metazoa</taxon>
        <taxon>Chordata</taxon>
        <taxon>Craniata</taxon>
        <taxon>Vertebrata</taxon>
        <taxon>Euteleostomi</taxon>
        <taxon>Mammalia</taxon>
        <taxon>Eutheria</taxon>
        <taxon>Laurasiatheria</taxon>
        <taxon>Artiodactyla</taxon>
        <taxon>Tylopoda</taxon>
        <taxon>Camelidae</taxon>
        <taxon>Camelus</taxon>
    </lineage>
</organism>
<dbReference type="PANTHER" id="PTHR33331">
    <property type="entry name" value="COILED-COIL DOMAIN-CONTAINING PROTEIN 162"/>
    <property type="match status" value="1"/>
</dbReference>
<dbReference type="AlphaFoldDB" id="A0A5N4DWP8"/>
<protein>
    <submittedName>
        <fullName evidence="2">Coiled-coil domain-containing protein 162</fullName>
    </submittedName>
</protein>
<proteinExistence type="predicted"/>
<keyword evidence="1" id="KW-0175">Coiled coil</keyword>
<dbReference type="PANTHER" id="PTHR33331:SF13">
    <property type="entry name" value="COILED-COIL DOMAIN CONTAINING 162"/>
    <property type="match status" value="1"/>
</dbReference>
<comment type="caution">
    <text evidence="2">The sequence shown here is derived from an EMBL/GenBank/DDBJ whole genome shotgun (WGS) entry which is preliminary data.</text>
</comment>